<dbReference type="GO" id="GO:1904715">
    <property type="term" value="P:negative regulation of chaperone-mediated autophagy"/>
    <property type="evidence" value="ECO:0007669"/>
    <property type="project" value="UniProtKB-ARBA"/>
</dbReference>
<sequence>RNRAELLLLLLLLLASGAPDADEIKYLPGLSKQPSFKHYSGYFNVADNKHLHYWFVESQKDPANSPVVLWLNGGPGCSSLDGLLTEHGPFLIQDDGATLEYNPYAWNKIANVLYLESPAGVGFSYSDDKKYTTNDTEVATNNYLALKEFFRLFPEFSKNEFFLTGESYGGIYIPTLAEIVMEDSSINLQGIAVGNGLSSYELNDNSLVYFAYYHGLLGTSLWNDLQTFCCKDGVCNFYDNQDVNSQAIVYNSGLNIYNLYAPCAGGVQQRVSIENGQFKLRGVVSLFKSSRLDPPCTNSTPSTLYLNNPQVKSALHISPNALDWVICSAEVNLNYNRLFKDVKKQYLKLLGALKYRVLVYNGDVDMACNFLGDEWFVESLQQEASCCPLILCPTFF</sequence>
<keyword evidence="3 7" id="KW-0645">Protease</keyword>
<keyword evidence="2 7" id="KW-0121">Carboxypeptidase</keyword>
<dbReference type="AlphaFoldDB" id="A0A671SF91"/>
<evidence type="ECO:0000256" key="4">
    <source>
        <dbReference type="ARBA" id="ARBA00022801"/>
    </source>
</evidence>
<proteinExistence type="inferred from homology"/>
<protein>
    <recommendedName>
        <fullName evidence="7">Carboxypeptidase</fullName>
        <ecNumber evidence="7">3.4.16.-</ecNumber>
    </recommendedName>
</protein>
<dbReference type="PANTHER" id="PTHR11802">
    <property type="entry name" value="SERINE PROTEASE FAMILY S10 SERINE CARBOXYPEPTIDASE"/>
    <property type="match status" value="1"/>
</dbReference>
<evidence type="ECO:0000256" key="3">
    <source>
        <dbReference type="ARBA" id="ARBA00022670"/>
    </source>
</evidence>
<dbReference type="PRINTS" id="PR00724">
    <property type="entry name" value="CRBOXYPTASEC"/>
</dbReference>
<comment type="subunit">
    <text evidence="6">Heterodimer of a 32 kDa chain and a 20 kDa chain; disulfide-linked.</text>
</comment>
<dbReference type="EC" id="3.4.16.-" evidence="7"/>
<dbReference type="PROSITE" id="PS00131">
    <property type="entry name" value="CARBOXYPEPT_SER_SER"/>
    <property type="match status" value="1"/>
</dbReference>
<dbReference type="FunFam" id="3.40.50.1820:FF:000335">
    <property type="entry name" value="Carboxypeptidase"/>
    <property type="match status" value="1"/>
</dbReference>
<organism evidence="8 9">
    <name type="scientific">Sinocyclocheilus anshuiensis</name>
    <dbReference type="NCBI Taxonomy" id="1608454"/>
    <lineage>
        <taxon>Eukaryota</taxon>
        <taxon>Metazoa</taxon>
        <taxon>Chordata</taxon>
        <taxon>Craniata</taxon>
        <taxon>Vertebrata</taxon>
        <taxon>Euteleostomi</taxon>
        <taxon>Actinopterygii</taxon>
        <taxon>Neopterygii</taxon>
        <taxon>Teleostei</taxon>
        <taxon>Ostariophysi</taxon>
        <taxon>Cypriniformes</taxon>
        <taxon>Cyprinidae</taxon>
        <taxon>Cyprininae</taxon>
        <taxon>Sinocyclocheilus</taxon>
    </lineage>
</organism>
<dbReference type="InterPro" id="IPR029058">
    <property type="entry name" value="AB_hydrolase_fold"/>
</dbReference>
<evidence type="ECO:0000313" key="9">
    <source>
        <dbReference type="Proteomes" id="UP000472260"/>
    </source>
</evidence>
<reference evidence="8" key="2">
    <citation type="submission" date="2025-09" db="UniProtKB">
        <authorList>
            <consortium name="Ensembl"/>
        </authorList>
    </citation>
    <scope>IDENTIFICATION</scope>
</reference>
<dbReference type="GO" id="GO:0004185">
    <property type="term" value="F:serine-type carboxypeptidase activity"/>
    <property type="evidence" value="ECO:0007669"/>
    <property type="project" value="UniProtKB-UniRule"/>
</dbReference>
<dbReference type="SUPFAM" id="SSF53474">
    <property type="entry name" value="alpha/beta-Hydrolases"/>
    <property type="match status" value="1"/>
</dbReference>
<accession>A0A671SF91</accession>
<evidence type="ECO:0000256" key="1">
    <source>
        <dbReference type="ARBA" id="ARBA00009431"/>
    </source>
</evidence>
<dbReference type="InterPro" id="IPR001563">
    <property type="entry name" value="Peptidase_S10"/>
</dbReference>
<feature type="signal peptide" evidence="7">
    <location>
        <begin position="1"/>
        <end position="21"/>
    </location>
</feature>
<dbReference type="Proteomes" id="UP000472260">
    <property type="component" value="Unassembled WGS sequence"/>
</dbReference>
<dbReference type="Ensembl" id="ENSSANT00000100781.1">
    <property type="protein sequence ID" value="ENSSANP00000094909.1"/>
    <property type="gene ID" value="ENSSANG00000046715.1"/>
</dbReference>
<reference evidence="8" key="1">
    <citation type="submission" date="2025-08" db="UniProtKB">
        <authorList>
            <consortium name="Ensembl"/>
        </authorList>
    </citation>
    <scope>IDENTIFICATION</scope>
</reference>
<dbReference type="Pfam" id="PF00450">
    <property type="entry name" value="Peptidase_S10"/>
    <property type="match status" value="1"/>
</dbReference>
<evidence type="ECO:0000256" key="5">
    <source>
        <dbReference type="ARBA" id="ARBA00054649"/>
    </source>
</evidence>
<keyword evidence="7" id="KW-0732">Signal</keyword>
<comment type="function">
    <text evidence="5">Protective protein appears to be essential for both the activity of beta-galactosidase and neuraminidase, it associates with these enzymes and exerts a protective function necessary for their stability and activity. This protein is also a carboxypeptidase and can deamidate tachykinins.</text>
</comment>
<feature type="chain" id="PRO_5025709746" description="Carboxypeptidase" evidence="7">
    <location>
        <begin position="22"/>
        <end position="396"/>
    </location>
</feature>
<evidence type="ECO:0000313" key="8">
    <source>
        <dbReference type="Ensembl" id="ENSSANP00000094909.1"/>
    </source>
</evidence>
<evidence type="ECO:0000256" key="6">
    <source>
        <dbReference type="ARBA" id="ARBA00061741"/>
    </source>
</evidence>
<keyword evidence="9" id="KW-1185">Reference proteome</keyword>
<name>A0A671SF91_9TELE</name>
<keyword evidence="4 7" id="KW-0378">Hydrolase</keyword>
<evidence type="ECO:0000256" key="7">
    <source>
        <dbReference type="RuleBase" id="RU361156"/>
    </source>
</evidence>
<dbReference type="GO" id="GO:0031647">
    <property type="term" value="P:regulation of protein stability"/>
    <property type="evidence" value="ECO:0007669"/>
    <property type="project" value="UniProtKB-ARBA"/>
</dbReference>
<dbReference type="Gene3D" id="3.40.50.1820">
    <property type="entry name" value="alpha/beta hydrolase"/>
    <property type="match status" value="1"/>
</dbReference>
<gene>
    <name evidence="8" type="primary">LOC107666023</name>
</gene>
<dbReference type="GO" id="GO:0006508">
    <property type="term" value="P:proteolysis"/>
    <property type="evidence" value="ECO:0007669"/>
    <property type="project" value="UniProtKB-KW"/>
</dbReference>
<dbReference type="PANTHER" id="PTHR11802:SF502">
    <property type="entry name" value="LYSOSOMAL PROTECTIVE PROTEIN"/>
    <property type="match status" value="1"/>
</dbReference>
<evidence type="ECO:0000256" key="2">
    <source>
        <dbReference type="ARBA" id="ARBA00022645"/>
    </source>
</evidence>
<comment type="similarity">
    <text evidence="1 7">Belongs to the peptidase S10 family.</text>
</comment>
<dbReference type="InterPro" id="IPR018202">
    <property type="entry name" value="Ser_caboxypep_ser_AS"/>
</dbReference>